<dbReference type="InterPro" id="IPR000073">
    <property type="entry name" value="AB_hydrolase_1"/>
</dbReference>
<feature type="domain" description="AB hydrolase-1" evidence="1">
    <location>
        <begin position="39"/>
        <end position="259"/>
    </location>
</feature>
<organism evidence="2">
    <name type="scientific">marine metagenome</name>
    <dbReference type="NCBI Taxonomy" id="408172"/>
    <lineage>
        <taxon>unclassified sequences</taxon>
        <taxon>metagenomes</taxon>
        <taxon>ecological metagenomes</taxon>
    </lineage>
</organism>
<sequence>MVGNSVLPGDFTVPLAEINNHQMYYEIHGEGDPAVCMGGWGTYCHRDGQSLARGLTDRYKVLVFDYRGIAESSDEPGRPASMRLYADDLIGLLDSLGWRDVHLIGLVGMGCGVAQEIALNRPDLVRSMVNMGAWAFCDDYLRDQLNLFRTVHKDSGFYTFQEFVCICSFLPEFYNQNRHRLLGPGGEWPELRDNYRTHERLVDACLTHDTRDRLALIRAPTLVIHAAMDMITSPRTTLPIEQAIPGAEGVTMENTAHVVAGKAQKTEFCELLFSFLDRH</sequence>
<gene>
    <name evidence="2" type="ORF">METZ01_LOCUS133502</name>
</gene>
<protein>
    <recommendedName>
        <fullName evidence="1">AB hydrolase-1 domain-containing protein</fullName>
    </recommendedName>
</protein>
<proteinExistence type="predicted"/>
<dbReference type="Gene3D" id="3.40.50.1820">
    <property type="entry name" value="alpha/beta hydrolase"/>
    <property type="match status" value="1"/>
</dbReference>
<evidence type="ECO:0000313" key="2">
    <source>
        <dbReference type="EMBL" id="SVA80648.1"/>
    </source>
</evidence>
<reference evidence="2" key="1">
    <citation type="submission" date="2018-05" db="EMBL/GenBank/DDBJ databases">
        <authorList>
            <person name="Lanie J.A."/>
            <person name="Ng W.-L."/>
            <person name="Kazmierczak K.M."/>
            <person name="Andrzejewski T.M."/>
            <person name="Davidsen T.M."/>
            <person name="Wayne K.J."/>
            <person name="Tettelin H."/>
            <person name="Glass J.I."/>
            <person name="Rusch D."/>
            <person name="Podicherti R."/>
            <person name="Tsui H.-C.T."/>
            <person name="Winkler M.E."/>
        </authorList>
    </citation>
    <scope>NUCLEOTIDE SEQUENCE</scope>
</reference>
<dbReference type="AlphaFoldDB" id="A0A381YUD8"/>
<name>A0A381YUD8_9ZZZZ</name>
<dbReference type="PANTHER" id="PTHR43433">
    <property type="entry name" value="HYDROLASE, ALPHA/BETA FOLD FAMILY PROTEIN"/>
    <property type="match status" value="1"/>
</dbReference>
<dbReference type="Pfam" id="PF00561">
    <property type="entry name" value="Abhydrolase_1"/>
    <property type="match status" value="1"/>
</dbReference>
<dbReference type="EMBL" id="UINC01019088">
    <property type="protein sequence ID" value="SVA80648.1"/>
    <property type="molecule type" value="Genomic_DNA"/>
</dbReference>
<dbReference type="SUPFAM" id="SSF53474">
    <property type="entry name" value="alpha/beta-Hydrolases"/>
    <property type="match status" value="1"/>
</dbReference>
<dbReference type="InterPro" id="IPR029058">
    <property type="entry name" value="AB_hydrolase_fold"/>
</dbReference>
<dbReference type="InterPro" id="IPR050471">
    <property type="entry name" value="AB_hydrolase"/>
</dbReference>
<dbReference type="PANTHER" id="PTHR43433:SF5">
    <property type="entry name" value="AB HYDROLASE-1 DOMAIN-CONTAINING PROTEIN"/>
    <property type="match status" value="1"/>
</dbReference>
<evidence type="ECO:0000259" key="1">
    <source>
        <dbReference type="Pfam" id="PF00561"/>
    </source>
</evidence>
<accession>A0A381YUD8</accession>